<dbReference type="EC" id="3.4.21.89" evidence="3 7"/>
<dbReference type="Pfam" id="PF10502">
    <property type="entry name" value="Peptidase_S26"/>
    <property type="match status" value="2"/>
</dbReference>
<dbReference type="Gene3D" id="2.10.109.10">
    <property type="entry name" value="Umud Fragment, subunit A"/>
    <property type="match status" value="2"/>
</dbReference>
<reference evidence="10" key="1">
    <citation type="submission" date="2018-02" db="EMBL/GenBank/DDBJ databases">
        <authorList>
            <person name="Clavel T."/>
            <person name="Strowig T."/>
        </authorList>
    </citation>
    <scope>NUCLEOTIDE SEQUENCE [LARGE SCALE GENOMIC DNA]</scope>
    <source>
        <strain evidence="10">DSM 103720</strain>
    </source>
</reference>
<evidence type="ECO:0000256" key="4">
    <source>
        <dbReference type="ARBA" id="ARBA00019232"/>
    </source>
</evidence>
<keyword evidence="7" id="KW-1133">Transmembrane helix</keyword>
<feature type="domain" description="Peptidase S26" evidence="8">
    <location>
        <begin position="85"/>
        <end position="270"/>
    </location>
</feature>
<evidence type="ECO:0000256" key="3">
    <source>
        <dbReference type="ARBA" id="ARBA00013208"/>
    </source>
</evidence>
<dbReference type="GO" id="GO:0016020">
    <property type="term" value="C:membrane"/>
    <property type="evidence" value="ECO:0007669"/>
    <property type="project" value="UniProtKB-SubCell"/>
</dbReference>
<feature type="transmembrane region" description="Helical" evidence="7">
    <location>
        <begin position="84"/>
        <end position="105"/>
    </location>
</feature>
<dbReference type="CDD" id="cd06530">
    <property type="entry name" value="S26_SPase_I"/>
    <property type="match status" value="1"/>
</dbReference>
<organism evidence="9 10">
    <name type="scientific">Duncaniella muris</name>
    <dbReference type="NCBI Taxonomy" id="2094150"/>
    <lineage>
        <taxon>Bacteria</taxon>
        <taxon>Pseudomonadati</taxon>
        <taxon>Bacteroidota</taxon>
        <taxon>Bacteroidia</taxon>
        <taxon>Bacteroidales</taxon>
        <taxon>Muribaculaceae</taxon>
        <taxon>Duncaniella</taxon>
    </lineage>
</organism>
<dbReference type="InterPro" id="IPR000223">
    <property type="entry name" value="Pept_S26A_signal_pept_1"/>
</dbReference>
<keyword evidence="7" id="KW-0812">Transmembrane</keyword>
<comment type="caution">
    <text evidence="7">Lacks conserved residue(s) required for the propagation of feature annotation.</text>
</comment>
<keyword evidence="10" id="KW-1185">Reference proteome</keyword>
<feature type="active site" evidence="6">
    <location>
        <position position="115"/>
    </location>
</feature>
<dbReference type="GO" id="GO:0006465">
    <property type="term" value="P:signal peptide processing"/>
    <property type="evidence" value="ECO:0007669"/>
    <property type="project" value="InterPro"/>
</dbReference>
<dbReference type="EMBL" id="PUEC01000011">
    <property type="protein sequence ID" value="PWB02578.1"/>
    <property type="molecule type" value="Genomic_DNA"/>
</dbReference>
<evidence type="ECO:0000259" key="8">
    <source>
        <dbReference type="Pfam" id="PF10502"/>
    </source>
</evidence>
<dbReference type="GeneID" id="82525890"/>
<dbReference type="InterPro" id="IPR019758">
    <property type="entry name" value="Pept_S26A_signal_pept_1_CS"/>
</dbReference>
<keyword evidence="7" id="KW-0645">Protease</keyword>
<gene>
    <name evidence="9" type="primary">lepB</name>
    <name evidence="9" type="ORF">C5O23_05975</name>
</gene>
<evidence type="ECO:0000256" key="6">
    <source>
        <dbReference type="PIRSR" id="PIRSR600223-1"/>
    </source>
</evidence>
<evidence type="ECO:0000256" key="7">
    <source>
        <dbReference type="RuleBase" id="RU362042"/>
    </source>
</evidence>
<sequence>MTTNNDKTAGSGSFAEDFRRRVADNRTSRWVRFAIVSLIFFLWVAWLGNWWVALFWFLLFDIYITGYIPLTWWKKSKSAAVRAVMSWVDAIVYALILVYFVFTFIGQNYQIPSSSLEKSLLVGDYLWVNKMAYGPRVPMTPVHFPLVQNTFPIINTKSYLETPQWTYHRLKGLGQVERGDIVVFNFPAGDTVATKVTNPDYYSLVRAYGRENILRNPQTFGEVVYRPVDRRENYVKRALGLPGEWLKIVDGVIHINGEPVEQPENVQFNYYFQLRQGAMTEAKWDELGIAADDRHSVNITPDDISGLQILGFTVNPDGTVPPVYISPLTPAMVKTLESDPAVTKVMKVPSFSPEPLFPEAVSQGWTPADYGEIWIPRKGATLKMGPRAWDIYGRVIRVYEGNSDAEFRDGKLYIGGEPQDSYTFKMDYYFMMGDNRDNSLDSRFWGLVPEDHIVGRPERVLISFDKDRSLFNGGIRWDRIFMNANPDKPKYE</sequence>
<comment type="caution">
    <text evidence="9">The sequence shown here is derived from an EMBL/GenBank/DDBJ whole genome shotgun (WGS) entry which is preliminary data.</text>
</comment>
<dbReference type="PRINTS" id="PR00727">
    <property type="entry name" value="LEADERPTASE"/>
</dbReference>
<proteinExistence type="inferred from homology"/>
<dbReference type="PROSITE" id="PS00761">
    <property type="entry name" value="SPASE_I_3"/>
    <property type="match status" value="1"/>
</dbReference>
<evidence type="ECO:0000313" key="9">
    <source>
        <dbReference type="EMBL" id="PWB02578.1"/>
    </source>
</evidence>
<comment type="subcellular location">
    <subcellularLocation>
        <location evidence="7">Membrane</location>
        <topology evidence="7">Single-pass type II membrane protein</topology>
    </subcellularLocation>
</comment>
<dbReference type="AlphaFoldDB" id="A0A2V1IR65"/>
<name>A0A2V1IR65_9BACT</name>
<feature type="active site" evidence="6">
    <location>
        <position position="236"/>
    </location>
</feature>
<keyword evidence="7" id="KW-0472">Membrane</keyword>
<dbReference type="PANTHER" id="PTHR43390">
    <property type="entry name" value="SIGNAL PEPTIDASE I"/>
    <property type="match status" value="1"/>
</dbReference>
<evidence type="ECO:0000256" key="1">
    <source>
        <dbReference type="ARBA" id="ARBA00000677"/>
    </source>
</evidence>
<dbReference type="Proteomes" id="UP000244905">
    <property type="component" value="Unassembled WGS sequence"/>
</dbReference>
<dbReference type="InterPro" id="IPR019757">
    <property type="entry name" value="Pept_S26A_signal_pept_1_Lys-AS"/>
</dbReference>
<feature type="transmembrane region" description="Helical" evidence="7">
    <location>
        <begin position="53"/>
        <end position="72"/>
    </location>
</feature>
<evidence type="ECO:0000313" key="10">
    <source>
        <dbReference type="Proteomes" id="UP000244905"/>
    </source>
</evidence>
<accession>A0A2V1IR65</accession>
<evidence type="ECO:0000256" key="5">
    <source>
        <dbReference type="ARBA" id="ARBA00022801"/>
    </source>
</evidence>
<feature type="domain" description="Peptidase S26" evidence="8">
    <location>
        <begin position="425"/>
        <end position="458"/>
    </location>
</feature>
<dbReference type="SUPFAM" id="SSF51306">
    <property type="entry name" value="LexA/Signal peptidase"/>
    <property type="match status" value="2"/>
</dbReference>
<dbReference type="GO" id="GO:0004252">
    <property type="term" value="F:serine-type endopeptidase activity"/>
    <property type="evidence" value="ECO:0007669"/>
    <property type="project" value="InterPro"/>
</dbReference>
<feature type="transmembrane region" description="Helical" evidence="7">
    <location>
        <begin position="30"/>
        <end position="47"/>
    </location>
</feature>
<dbReference type="InterPro" id="IPR036286">
    <property type="entry name" value="LexA/Signal_pep-like_sf"/>
</dbReference>
<dbReference type="PANTHER" id="PTHR43390:SF1">
    <property type="entry name" value="CHLOROPLAST PROCESSING PEPTIDASE"/>
    <property type="match status" value="1"/>
</dbReference>
<comment type="catalytic activity">
    <reaction evidence="1 7">
        <text>Cleavage of hydrophobic, N-terminal signal or leader sequences from secreted and periplasmic proteins.</text>
        <dbReference type="EC" id="3.4.21.89"/>
    </reaction>
</comment>
<dbReference type="RefSeq" id="WP_107032043.1">
    <property type="nucleotide sequence ID" value="NZ_PUEC01000011.1"/>
</dbReference>
<keyword evidence="5 7" id="KW-0378">Hydrolase</keyword>
<dbReference type="PROSITE" id="PS00760">
    <property type="entry name" value="SPASE_I_2"/>
    <property type="match status" value="1"/>
</dbReference>
<comment type="similarity">
    <text evidence="2 7">Belongs to the peptidase S26 family.</text>
</comment>
<protein>
    <recommendedName>
        <fullName evidence="4 7">Signal peptidase I</fullName>
        <ecNumber evidence="3 7">3.4.21.89</ecNumber>
    </recommendedName>
</protein>
<dbReference type="GO" id="GO:0009003">
    <property type="term" value="F:signal peptidase activity"/>
    <property type="evidence" value="ECO:0007669"/>
    <property type="project" value="UniProtKB-EC"/>
</dbReference>
<dbReference type="NCBIfam" id="TIGR02227">
    <property type="entry name" value="sigpep_I_bact"/>
    <property type="match status" value="1"/>
</dbReference>
<evidence type="ECO:0000256" key="2">
    <source>
        <dbReference type="ARBA" id="ARBA00009370"/>
    </source>
</evidence>
<dbReference type="InterPro" id="IPR019533">
    <property type="entry name" value="Peptidase_S26"/>
</dbReference>